<keyword evidence="7" id="KW-0564">Palmitate</keyword>
<gene>
    <name evidence="14" type="ORF">KIPB_007275</name>
</gene>
<organism evidence="14 15">
    <name type="scientific">Kipferlia bialata</name>
    <dbReference type="NCBI Taxonomy" id="797122"/>
    <lineage>
        <taxon>Eukaryota</taxon>
        <taxon>Metamonada</taxon>
        <taxon>Carpediemonas-like organisms</taxon>
        <taxon>Kipferlia</taxon>
    </lineage>
</organism>
<evidence type="ECO:0000256" key="6">
    <source>
        <dbReference type="ARBA" id="ARBA00023136"/>
    </source>
</evidence>
<dbReference type="PROSITE" id="PS50216">
    <property type="entry name" value="DHHC"/>
    <property type="match status" value="1"/>
</dbReference>
<dbReference type="GO" id="GO:0005794">
    <property type="term" value="C:Golgi apparatus"/>
    <property type="evidence" value="ECO:0007669"/>
    <property type="project" value="TreeGrafter"/>
</dbReference>
<keyword evidence="8" id="KW-0449">Lipoprotein</keyword>
<evidence type="ECO:0000256" key="12">
    <source>
        <dbReference type="SAM" id="Phobius"/>
    </source>
</evidence>
<evidence type="ECO:0000256" key="3">
    <source>
        <dbReference type="ARBA" id="ARBA00022679"/>
    </source>
</evidence>
<comment type="caution">
    <text evidence="14">The sequence shown here is derived from an EMBL/GenBank/DDBJ whole genome shotgun (WGS) entry which is preliminary data.</text>
</comment>
<name>A0A9K3D0W4_9EUKA</name>
<feature type="domain" description="Palmitoyltransferase DHHC" evidence="13">
    <location>
        <begin position="102"/>
        <end position="234"/>
    </location>
</feature>
<feature type="compositionally biased region" description="Basic and acidic residues" evidence="11">
    <location>
        <begin position="1020"/>
        <end position="1031"/>
    </location>
</feature>
<dbReference type="GO" id="GO:0019706">
    <property type="term" value="F:protein-cysteine S-palmitoyltransferase activity"/>
    <property type="evidence" value="ECO:0007669"/>
    <property type="project" value="UniProtKB-EC"/>
</dbReference>
<evidence type="ECO:0000256" key="11">
    <source>
        <dbReference type="SAM" id="MobiDB-lite"/>
    </source>
</evidence>
<evidence type="ECO:0000259" key="13">
    <source>
        <dbReference type="Pfam" id="PF01529"/>
    </source>
</evidence>
<feature type="compositionally biased region" description="Polar residues" evidence="11">
    <location>
        <begin position="555"/>
        <end position="564"/>
    </location>
</feature>
<evidence type="ECO:0000313" key="14">
    <source>
        <dbReference type="EMBL" id="GIQ85585.1"/>
    </source>
</evidence>
<sequence length="1183" mass="132986">MVRPCDPGHMIGSFFLLLAVSGILIAFGLPTIAVYIPGWVVYGIVGFTTVATCYLLLRTSLMDPGIIPRETELSPSLRKLLNFLPADQPITKQLSVATSRFNTKFCRTCYIYRPLRTSHCRRCDVCVRRFDHHCDWLGTDIGLRNYPWFVFFLISLALHVIISTVTCLGGFVAAWFQARAADGASQGFILYLLWFGWPYLVVGIVVSTMIVPTHALISFHFQLVTTNTTTREDLHCVFQGRVNPYDKGGRWANFKDVVFRKIEPSLLRNPDLACQRIVKDAEDAMAAGDGEHVLGVCLDPDHPDVKEERQADKGGEGEKGQADEPSETPFQKRERIRAALTAYSETYVNQGGAGFRDVVGGVSEPTTKPSSPSSSLAQRRAGRLSVEVTEEREREIEMEREMAAKADALQAEREADIALDREMDVSLDGGEMDLEMARPTGPSILTFSPYTPSDEEEGSEGHGTRVAADPSVIEDESDLEAGVIGVCDLDREMGLDRDLTLDMHPVHYGNPSLVPSMPGVRGKGSEWVGAEDVEIQLHETESDGEADMGEPVPTSCETGQTPEATASGGYTLVSTGERERELTSVEEETPLNTPYDEGLVVSLGREEVRAPLTILARQREREAEAEAEAEWEREKAREEALEREAMEREMERERERKAEEERQRLKALEDERLRQIAEEERARALEEERERERREQIRRQLEAQEREAREKLKRELAELEAERAREEAEKAALAQAIEREREREREKEAARERERQRLAELERVAAEQLREREAVAAEQAKDMQRRMEIERERQKERDLEKERQRELEREDLARQQQIFAAAALRLERQKERQRDKERERDLAVDESEVVFSLADVLKGPSPTKGRGERETGLHRAGDRTLASSPVLPQTGARPPKSPTDGQTRSRSRGSLPTRSASLHTDRQLRRPYPSSARAPSARVMSSSPTRDTGRDGSRSNVHRVDLSRSLALSHSRHAMPPPPPSLSPGARGATSPQHGSERDRAKQASADRFRTLSAYRLRRYKTDVLSRADRTGEDEEESDDQWAGEMQRGASVTLHSPATIRGMHSISRRNSAAPPALPRTPTASQPTSRHVHLSQSMSMSLPRRRSASMGPREIERGLERERARGAERELTHDEEGLSPVALELSRASIGAVEELLDSEGRYSRPVSPVHSTYSMRRGSKRVL</sequence>
<keyword evidence="3" id="KW-0808">Transferase</keyword>
<evidence type="ECO:0000256" key="7">
    <source>
        <dbReference type="ARBA" id="ARBA00023139"/>
    </source>
</evidence>
<dbReference type="Pfam" id="PF01529">
    <property type="entry name" value="DHHC"/>
    <property type="match status" value="1"/>
</dbReference>
<feature type="compositionally biased region" description="Polar residues" evidence="11">
    <location>
        <begin position="899"/>
        <end position="918"/>
    </location>
</feature>
<evidence type="ECO:0000313" key="15">
    <source>
        <dbReference type="Proteomes" id="UP000265618"/>
    </source>
</evidence>
<feature type="transmembrane region" description="Helical" evidence="12">
    <location>
        <begin position="39"/>
        <end position="57"/>
    </location>
</feature>
<feature type="compositionally biased region" description="Polar residues" evidence="11">
    <location>
        <begin position="1084"/>
        <end position="1099"/>
    </location>
</feature>
<evidence type="ECO:0000256" key="1">
    <source>
        <dbReference type="ARBA" id="ARBA00004127"/>
    </source>
</evidence>
<feature type="transmembrane region" description="Helical" evidence="12">
    <location>
        <begin position="12"/>
        <end position="33"/>
    </location>
</feature>
<feature type="region of interest" description="Disordered" evidence="11">
    <location>
        <begin position="540"/>
        <end position="598"/>
    </location>
</feature>
<dbReference type="GO" id="GO:0006612">
    <property type="term" value="P:protein targeting to membrane"/>
    <property type="evidence" value="ECO:0007669"/>
    <property type="project" value="TreeGrafter"/>
</dbReference>
<evidence type="ECO:0000256" key="8">
    <source>
        <dbReference type="ARBA" id="ARBA00023288"/>
    </source>
</evidence>
<keyword evidence="15" id="KW-1185">Reference proteome</keyword>
<dbReference type="InterPro" id="IPR039859">
    <property type="entry name" value="PFA4/ZDH16/20/ERF2-like"/>
</dbReference>
<feature type="region of interest" description="Disordered" evidence="11">
    <location>
        <begin position="1160"/>
        <end position="1183"/>
    </location>
</feature>
<feature type="compositionally biased region" description="Basic and acidic residues" evidence="11">
    <location>
        <begin position="299"/>
        <end position="322"/>
    </location>
</feature>
<dbReference type="InterPro" id="IPR001594">
    <property type="entry name" value="Palmitoyltrfase_DHHC"/>
</dbReference>
<feature type="region of interest" description="Disordered" evidence="11">
    <location>
        <begin position="773"/>
        <end position="812"/>
    </location>
</feature>
<dbReference type="OrthoDB" id="4096362at2759"/>
<reference evidence="14 15" key="1">
    <citation type="journal article" date="2018" name="PLoS ONE">
        <title>The draft genome of Kipferlia bialata reveals reductive genome evolution in fornicate parasites.</title>
        <authorList>
            <person name="Tanifuji G."/>
            <person name="Takabayashi S."/>
            <person name="Kume K."/>
            <person name="Takagi M."/>
            <person name="Nakayama T."/>
            <person name="Kamikawa R."/>
            <person name="Inagaki Y."/>
            <person name="Hashimoto T."/>
        </authorList>
    </citation>
    <scope>NUCLEOTIDE SEQUENCE [LARGE SCALE GENOMIC DNA]</scope>
    <source>
        <strain evidence="14">NY0173</strain>
    </source>
</reference>
<proteinExistence type="predicted"/>
<feature type="compositionally biased region" description="Basic and acidic residues" evidence="11">
    <location>
        <begin position="865"/>
        <end position="878"/>
    </location>
</feature>
<accession>A0A9K3D0W4</accession>
<feature type="compositionally biased region" description="Basic and acidic residues" evidence="11">
    <location>
        <begin position="947"/>
        <end position="962"/>
    </location>
</feature>
<dbReference type="EMBL" id="BDIP01002018">
    <property type="protein sequence ID" value="GIQ85585.1"/>
    <property type="molecule type" value="Genomic_DNA"/>
</dbReference>
<feature type="region of interest" description="Disordered" evidence="11">
    <location>
        <begin position="827"/>
        <end position="1139"/>
    </location>
</feature>
<evidence type="ECO:0000256" key="5">
    <source>
        <dbReference type="ARBA" id="ARBA00022989"/>
    </source>
</evidence>
<protein>
    <recommendedName>
        <fullName evidence="2">protein S-acyltransferase</fullName>
        <ecNumber evidence="2">2.3.1.225</ecNumber>
    </recommendedName>
</protein>
<keyword evidence="6 12" id="KW-0472">Membrane</keyword>
<evidence type="ECO:0000256" key="2">
    <source>
        <dbReference type="ARBA" id="ARBA00012210"/>
    </source>
</evidence>
<feature type="transmembrane region" description="Helical" evidence="12">
    <location>
        <begin position="188"/>
        <end position="211"/>
    </location>
</feature>
<comment type="catalytic activity">
    <reaction evidence="10">
        <text>L-cysteinyl-[protein] + hexadecanoyl-CoA = S-hexadecanoyl-L-cysteinyl-[protein] + CoA</text>
        <dbReference type="Rhea" id="RHEA:36683"/>
        <dbReference type="Rhea" id="RHEA-COMP:10131"/>
        <dbReference type="Rhea" id="RHEA-COMP:11032"/>
        <dbReference type="ChEBI" id="CHEBI:29950"/>
        <dbReference type="ChEBI" id="CHEBI:57287"/>
        <dbReference type="ChEBI" id="CHEBI:57379"/>
        <dbReference type="ChEBI" id="CHEBI:74151"/>
        <dbReference type="EC" id="2.3.1.225"/>
    </reaction>
</comment>
<keyword evidence="5 12" id="KW-1133">Transmembrane helix</keyword>
<dbReference type="GO" id="GO:0005783">
    <property type="term" value="C:endoplasmic reticulum"/>
    <property type="evidence" value="ECO:0007669"/>
    <property type="project" value="TreeGrafter"/>
</dbReference>
<keyword evidence="4 12" id="KW-0812">Transmembrane</keyword>
<comment type="subcellular location">
    <subcellularLocation>
        <location evidence="1">Endomembrane system</location>
        <topology evidence="1">Multi-pass membrane protein</topology>
    </subcellularLocation>
</comment>
<feature type="compositionally biased region" description="Basic and acidic residues" evidence="11">
    <location>
        <begin position="827"/>
        <end position="843"/>
    </location>
</feature>
<dbReference type="PANTHER" id="PTHR22883">
    <property type="entry name" value="ZINC FINGER DHHC DOMAIN CONTAINING PROTEIN"/>
    <property type="match status" value="1"/>
</dbReference>
<feature type="region of interest" description="Disordered" evidence="11">
    <location>
        <begin position="354"/>
        <end position="394"/>
    </location>
</feature>
<feature type="compositionally biased region" description="Acidic residues" evidence="11">
    <location>
        <begin position="1032"/>
        <end position="1042"/>
    </location>
</feature>
<feature type="compositionally biased region" description="Basic and acidic residues" evidence="11">
    <location>
        <begin position="995"/>
        <end position="1010"/>
    </location>
</feature>
<feature type="transmembrane region" description="Helical" evidence="12">
    <location>
        <begin position="148"/>
        <end position="176"/>
    </location>
</feature>
<feature type="non-terminal residue" evidence="14">
    <location>
        <position position="1"/>
    </location>
</feature>
<feature type="region of interest" description="Disordered" evidence="11">
    <location>
        <begin position="296"/>
        <end position="332"/>
    </location>
</feature>
<evidence type="ECO:0000256" key="10">
    <source>
        <dbReference type="ARBA" id="ARBA00048048"/>
    </source>
</evidence>
<dbReference type="Proteomes" id="UP000265618">
    <property type="component" value="Unassembled WGS sequence"/>
</dbReference>
<feature type="compositionally biased region" description="Basic and acidic residues" evidence="11">
    <location>
        <begin position="1112"/>
        <end position="1135"/>
    </location>
</feature>
<evidence type="ECO:0000256" key="4">
    <source>
        <dbReference type="ARBA" id="ARBA00022692"/>
    </source>
</evidence>
<dbReference type="CDD" id="cd22249">
    <property type="entry name" value="UDM1_RNF168_RNF169-like"/>
    <property type="match status" value="1"/>
</dbReference>
<keyword evidence="9" id="KW-0012">Acyltransferase</keyword>
<dbReference type="EC" id="2.3.1.225" evidence="2"/>
<evidence type="ECO:0000256" key="9">
    <source>
        <dbReference type="ARBA" id="ARBA00023315"/>
    </source>
</evidence>
<dbReference type="AlphaFoldDB" id="A0A9K3D0W4"/>
<dbReference type="PANTHER" id="PTHR22883:SF43">
    <property type="entry name" value="PALMITOYLTRANSFERASE APP"/>
    <property type="match status" value="1"/>
</dbReference>
<feature type="region of interest" description="Disordered" evidence="11">
    <location>
        <begin position="627"/>
        <end position="664"/>
    </location>
</feature>